<dbReference type="InterPro" id="IPR028939">
    <property type="entry name" value="P5C_Rdtase_cat_N"/>
</dbReference>
<dbReference type="Gene3D" id="1.10.1040.20">
    <property type="entry name" value="ProC-like, C-terminal domain"/>
    <property type="match status" value="1"/>
</dbReference>
<dbReference type="SUPFAM" id="SSF48179">
    <property type="entry name" value="6-phosphogluconate dehydrogenase C-terminal domain-like"/>
    <property type="match status" value="1"/>
</dbReference>
<evidence type="ECO:0000259" key="2">
    <source>
        <dbReference type="Pfam" id="PF10728"/>
    </source>
</evidence>
<dbReference type="Proteomes" id="UP000199595">
    <property type="component" value="Unassembled WGS sequence"/>
</dbReference>
<dbReference type="InterPro" id="IPR037108">
    <property type="entry name" value="TM1727-like_C_sf"/>
</dbReference>
<dbReference type="OrthoDB" id="9810755at2"/>
<accession>A0A1H2W2Y2</accession>
<name>A0A1H2W2Y2_9FLAO</name>
<dbReference type="Pfam" id="PF10728">
    <property type="entry name" value="DUF2520"/>
    <property type="match status" value="1"/>
</dbReference>
<dbReference type="SUPFAM" id="SSF51735">
    <property type="entry name" value="NAD(P)-binding Rossmann-fold domains"/>
    <property type="match status" value="1"/>
</dbReference>
<dbReference type="Pfam" id="PF03807">
    <property type="entry name" value="F420_oxidored"/>
    <property type="match status" value="1"/>
</dbReference>
<keyword evidence="4" id="KW-1185">Reference proteome</keyword>
<sequence length="253" mass="28440">MIKVTLLGGGNLASHLAKTFLASNQIELVQIYNRTIKNIEQFKNKTLLTNNLKELKTADIYIISISDNEIANLSAKLNFPDKLVVHTSGAMPLNEIKAKANKGVFYPLQSFSKNKKVDFKNIPICIEANKPNDLVLLEKLASAITNHCYFIDTKQRETLHVAAVFVNNFVNHLYHLGNGICNSNNIPFEILQPLIKETASKITNLQPFEAQTGPAKRNDTKTINKHLEFLSKNNKEIYQLLSNSITKTYGEKL</sequence>
<dbReference type="InterPro" id="IPR018931">
    <property type="entry name" value="DUF2520"/>
</dbReference>
<feature type="domain" description="DUF2520" evidence="2">
    <location>
        <begin position="122"/>
        <end position="244"/>
    </location>
</feature>
<proteinExistence type="predicted"/>
<evidence type="ECO:0000313" key="3">
    <source>
        <dbReference type="EMBL" id="SDW74885.1"/>
    </source>
</evidence>
<dbReference type="EMBL" id="FNNJ01000002">
    <property type="protein sequence ID" value="SDW74885.1"/>
    <property type="molecule type" value="Genomic_DNA"/>
</dbReference>
<dbReference type="InterPro" id="IPR036291">
    <property type="entry name" value="NAD(P)-bd_dom_sf"/>
</dbReference>
<evidence type="ECO:0000259" key="1">
    <source>
        <dbReference type="Pfam" id="PF03807"/>
    </source>
</evidence>
<dbReference type="RefSeq" id="WP_090120681.1">
    <property type="nucleotide sequence ID" value="NZ_FNNJ01000002.1"/>
</dbReference>
<reference evidence="3 4" key="1">
    <citation type="submission" date="2016-10" db="EMBL/GenBank/DDBJ databases">
        <authorList>
            <person name="de Groot N.N."/>
        </authorList>
    </citation>
    <scope>NUCLEOTIDE SEQUENCE [LARGE SCALE GENOMIC DNA]</scope>
    <source>
        <strain evidence="3 4">DSM 24956</strain>
    </source>
</reference>
<dbReference type="InterPro" id="IPR008927">
    <property type="entry name" value="6-PGluconate_DH-like_C_sf"/>
</dbReference>
<evidence type="ECO:0000313" key="4">
    <source>
        <dbReference type="Proteomes" id="UP000199595"/>
    </source>
</evidence>
<protein>
    <submittedName>
        <fullName evidence="3">NADP oxidoreductase coenzyme F420-dependent</fullName>
    </submittedName>
</protein>
<feature type="domain" description="Pyrroline-5-carboxylate reductase catalytic N-terminal" evidence="1">
    <location>
        <begin position="3"/>
        <end position="87"/>
    </location>
</feature>
<dbReference type="STRING" id="762486.SAMN05444411_10297"/>
<dbReference type="AlphaFoldDB" id="A0A1H2W2Y2"/>
<dbReference type="Gene3D" id="3.40.50.720">
    <property type="entry name" value="NAD(P)-binding Rossmann-like Domain"/>
    <property type="match status" value="1"/>
</dbReference>
<dbReference type="PANTHER" id="PTHR40459">
    <property type="entry name" value="CONSERVED HYPOTHETICAL ALANINE AND LEUCINE RICH PROTEIN"/>
    <property type="match status" value="1"/>
</dbReference>
<organism evidence="3 4">
    <name type="scientific">Lutibacter oricola</name>
    <dbReference type="NCBI Taxonomy" id="762486"/>
    <lineage>
        <taxon>Bacteria</taxon>
        <taxon>Pseudomonadati</taxon>
        <taxon>Bacteroidota</taxon>
        <taxon>Flavobacteriia</taxon>
        <taxon>Flavobacteriales</taxon>
        <taxon>Flavobacteriaceae</taxon>
        <taxon>Lutibacter</taxon>
    </lineage>
</organism>
<dbReference type="PANTHER" id="PTHR40459:SF1">
    <property type="entry name" value="CONSERVED HYPOTHETICAL ALANINE AND LEUCINE RICH PROTEIN"/>
    <property type="match status" value="1"/>
</dbReference>
<gene>
    <name evidence="3" type="ORF">SAMN05444411_10297</name>
</gene>